<keyword evidence="2" id="KW-1185">Reference proteome</keyword>
<sequence>MSSLSKKQVFCCNCSTTVGNYSQPSSTKFYRIVTLTIPERDLSSTSLCKMSSTESGPAAKRFHVVRVRERKGKSSNLLGIMKDRGYIDSWWIFVSHGKMLLIGMLSWTTCG</sequence>
<evidence type="ECO:0000313" key="2">
    <source>
        <dbReference type="Proteomes" id="UP001630127"/>
    </source>
</evidence>
<evidence type="ECO:0000313" key="1">
    <source>
        <dbReference type="EMBL" id="KAL3534583.1"/>
    </source>
</evidence>
<dbReference type="Proteomes" id="UP001630127">
    <property type="component" value="Unassembled WGS sequence"/>
</dbReference>
<dbReference type="EMBL" id="JBJUIK010000002">
    <property type="protein sequence ID" value="KAL3534583.1"/>
    <property type="molecule type" value="Genomic_DNA"/>
</dbReference>
<protein>
    <submittedName>
        <fullName evidence="1">Uncharacterized protein</fullName>
    </submittedName>
</protein>
<gene>
    <name evidence="1" type="ORF">ACH5RR_003044</name>
</gene>
<organism evidence="1 2">
    <name type="scientific">Cinchona calisaya</name>
    <dbReference type="NCBI Taxonomy" id="153742"/>
    <lineage>
        <taxon>Eukaryota</taxon>
        <taxon>Viridiplantae</taxon>
        <taxon>Streptophyta</taxon>
        <taxon>Embryophyta</taxon>
        <taxon>Tracheophyta</taxon>
        <taxon>Spermatophyta</taxon>
        <taxon>Magnoliopsida</taxon>
        <taxon>eudicotyledons</taxon>
        <taxon>Gunneridae</taxon>
        <taxon>Pentapetalae</taxon>
        <taxon>asterids</taxon>
        <taxon>lamiids</taxon>
        <taxon>Gentianales</taxon>
        <taxon>Rubiaceae</taxon>
        <taxon>Cinchonoideae</taxon>
        <taxon>Cinchoneae</taxon>
        <taxon>Cinchona</taxon>
    </lineage>
</organism>
<accession>A0ABD3ATU1</accession>
<reference evidence="1 2" key="1">
    <citation type="submission" date="2024-11" db="EMBL/GenBank/DDBJ databases">
        <title>A near-complete genome assembly of Cinchona calisaya.</title>
        <authorList>
            <person name="Lian D.C."/>
            <person name="Zhao X.W."/>
            <person name="Wei L."/>
        </authorList>
    </citation>
    <scope>NUCLEOTIDE SEQUENCE [LARGE SCALE GENOMIC DNA]</scope>
    <source>
        <tissue evidence="1">Nenye</tissue>
    </source>
</reference>
<proteinExistence type="predicted"/>
<comment type="caution">
    <text evidence="1">The sequence shown here is derived from an EMBL/GenBank/DDBJ whole genome shotgun (WGS) entry which is preliminary data.</text>
</comment>
<name>A0ABD3ATU1_9GENT</name>
<dbReference type="AlphaFoldDB" id="A0ABD3ATU1"/>